<dbReference type="Pfam" id="PF00534">
    <property type="entry name" value="Glycos_transf_1"/>
    <property type="match status" value="1"/>
</dbReference>
<dbReference type="PANTHER" id="PTHR12526:SF638">
    <property type="entry name" value="SPORE COAT PROTEIN SA"/>
    <property type="match status" value="1"/>
</dbReference>
<reference evidence="2" key="1">
    <citation type="submission" date="2020-10" db="EMBL/GenBank/DDBJ databases">
        <authorList>
            <person name="Castelo-Branco R."/>
            <person name="Eusebio N."/>
            <person name="Adriana R."/>
            <person name="Vieira A."/>
            <person name="Brugerolle De Fraissinette N."/>
            <person name="Rezende De Castro R."/>
            <person name="Schneider M.P."/>
            <person name="Vasconcelos V."/>
            <person name="Leao P.N."/>
        </authorList>
    </citation>
    <scope>NUCLEOTIDE SEQUENCE</scope>
    <source>
        <strain evidence="2">LEGE 11467</strain>
    </source>
</reference>
<proteinExistence type="predicted"/>
<protein>
    <submittedName>
        <fullName evidence="2">Glycosyltransferase family 4 protein</fullName>
    </submittedName>
</protein>
<dbReference type="CDD" id="cd03801">
    <property type="entry name" value="GT4_PimA-like"/>
    <property type="match status" value="1"/>
</dbReference>
<accession>A0A928VXR4</accession>
<dbReference type="Gene3D" id="3.40.50.2000">
    <property type="entry name" value="Glycogen Phosphorylase B"/>
    <property type="match status" value="1"/>
</dbReference>
<sequence length="460" mass="52273">MATPTIAPSSISSMTSAENFEVRFKPKFLEQLPKSVDKVALLATTEYEGIFKNGGIGTYYATLSRKLAEKGWYIILLLFQTKIEFKGESNIPALKHIFSAYEAQKLLELQPTHLAQLSELQEWDWLEYENYSALFFTQAIANHFQDSTVYVEFAEMCGLGHYTIQAKKLGILGSHCITAVTMHSGQEWIYQANGKYIIDAPDWYRQACLFEQLSFENADLAFFLSHFLKAKVEGFGWKTDRALYLPYCFPIMEELMEDSQDLEYPKPELEAGKIPIAFFGRLEERKGLQTFIQAIQSLDAELAQKIHIVFCGKIVNLYTEALKHLNSQEYIDRELGEWCDYSIMNGLFSKQAVKLVSELPNAIVCLTSPEENFPNSSLEMGQLPISLIASATGGFQETLGLIERTDCVRWFQPKNSHSLAKAIAQAIGAYPETPKTPDREFLKSVNQHLLEKRIEYMESA</sequence>
<dbReference type="EMBL" id="JADEXN010000020">
    <property type="protein sequence ID" value="MBE9039615.1"/>
    <property type="molecule type" value="Genomic_DNA"/>
</dbReference>
<evidence type="ECO:0000259" key="1">
    <source>
        <dbReference type="Pfam" id="PF00534"/>
    </source>
</evidence>
<dbReference type="SUPFAM" id="SSF53756">
    <property type="entry name" value="UDP-Glycosyltransferase/glycogen phosphorylase"/>
    <property type="match status" value="1"/>
</dbReference>
<dbReference type="Proteomes" id="UP000621799">
    <property type="component" value="Unassembled WGS sequence"/>
</dbReference>
<gene>
    <name evidence="2" type="ORF">IQ235_02240</name>
</gene>
<dbReference type="RefSeq" id="WP_264319874.1">
    <property type="nucleotide sequence ID" value="NZ_JADEXN010000020.1"/>
</dbReference>
<dbReference type="GO" id="GO:0016757">
    <property type="term" value="F:glycosyltransferase activity"/>
    <property type="evidence" value="ECO:0007669"/>
    <property type="project" value="InterPro"/>
</dbReference>
<dbReference type="InterPro" id="IPR001296">
    <property type="entry name" value="Glyco_trans_1"/>
</dbReference>
<organism evidence="2 3">
    <name type="scientific">Zarconia navalis LEGE 11467</name>
    <dbReference type="NCBI Taxonomy" id="1828826"/>
    <lineage>
        <taxon>Bacteria</taxon>
        <taxon>Bacillati</taxon>
        <taxon>Cyanobacteriota</taxon>
        <taxon>Cyanophyceae</taxon>
        <taxon>Oscillatoriophycideae</taxon>
        <taxon>Oscillatoriales</taxon>
        <taxon>Oscillatoriales incertae sedis</taxon>
        <taxon>Zarconia</taxon>
        <taxon>Zarconia navalis</taxon>
    </lineage>
</organism>
<dbReference type="PANTHER" id="PTHR12526">
    <property type="entry name" value="GLYCOSYLTRANSFERASE"/>
    <property type="match status" value="1"/>
</dbReference>
<evidence type="ECO:0000313" key="3">
    <source>
        <dbReference type="Proteomes" id="UP000621799"/>
    </source>
</evidence>
<keyword evidence="3" id="KW-1185">Reference proteome</keyword>
<name>A0A928VXR4_9CYAN</name>
<comment type="caution">
    <text evidence="2">The sequence shown here is derived from an EMBL/GenBank/DDBJ whole genome shotgun (WGS) entry which is preliminary data.</text>
</comment>
<dbReference type="AlphaFoldDB" id="A0A928VXR4"/>
<feature type="domain" description="Glycosyl transferase family 1" evidence="1">
    <location>
        <begin position="267"/>
        <end position="427"/>
    </location>
</feature>
<evidence type="ECO:0000313" key="2">
    <source>
        <dbReference type="EMBL" id="MBE9039615.1"/>
    </source>
</evidence>